<comment type="caution">
    <text evidence="1">The sequence shown here is derived from an EMBL/GenBank/DDBJ whole genome shotgun (WGS) entry which is preliminary data.</text>
</comment>
<organism evidence="1 2">
    <name type="scientific">Araneus ventricosus</name>
    <name type="common">Orbweaver spider</name>
    <name type="synonym">Epeira ventricosa</name>
    <dbReference type="NCBI Taxonomy" id="182803"/>
    <lineage>
        <taxon>Eukaryota</taxon>
        <taxon>Metazoa</taxon>
        <taxon>Ecdysozoa</taxon>
        <taxon>Arthropoda</taxon>
        <taxon>Chelicerata</taxon>
        <taxon>Arachnida</taxon>
        <taxon>Araneae</taxon>
        <taxon>Araneomorphae</taxon>
        <taxon>Entelegynae</taxon>
        <taxon>Araneoidea</taxon>
        <taxon>Araneidae</taxon>
        <taxon>Araneus</taxon>
    </lineage>
</organism>
<dbReference type="Proteomes" id="UP000499080">
    <property type="component" value="Unassembled WGS sequence"/>
</dbReference>
<evidence type="ECO:0000313" key="1">
    <source>
        <dbReference type="EMBL" id="GBN76367.1"/>
    </source>
</evidence>
<protein>
    <submittedName>
        <fullName evidence="1">Uncharacterized protein</fullName>
    </submittedName>
</protein>
<gene>
    <name evidence="1" type="ORF">AVEN_223613_1</name>
</gene>
<sequence length="65" mass="7608">MFERKGNVNDDRIGNVCRPRSAVTESNADAVAGRPTEAPDIRSKYIWRKEPYYLHMLICMEFFIK</sequence>
<keyword evidence="2" id="KW-1185">Reference proteome</keyword>
<evidence type="ECO:0000313" key="2">
    <source>
        <dbReference type="Proteomes" id="UP000499080"/>
    </source>
</evidence>
<dbReference type="EMBL" id="BGPR01017511">
    <property type="protein sequence ID" value="GBN76367.1"/>
    <property type="molecule type" value="Genomic_DNA"/>
</dbReference>
<feature type="non-terminal residue" evidence="1">
    <location>
        <position position="65"/>
    </location>
</feature>
<dbReference type="AlphaFoldDB" id="A0A4Y2RKP2"/>
<proteinExistence type="predicted"/>
<reference evidence="1 2" key="1">
    <citation type="journal article" date="2019" name="Sci. Rep.">
        <title>Orb-weaving spider Araneus ventricosus genome elucidates the spidroin gene catalogue.</title>
        <authorList>
            <person name="Kono N."/>
            <person name="Nakamura H."/>
            <person name="Ohtoshi R."/>
            <person name="Moran D.A.P."/>
            <person name="Shinohara A."/>
            <person name="Yoshida Y."/>
            <person name="Fujiwara M."/>
            <person name="Mori M."/>
            <person name="Tomita M."/>
            <person name="Arakawa K."/>
        </authorList>
    </citation>
    <scope>NUCLEOTIDE SEQUENCE [LARGE SCALE GENOMIC DNA]</scope>
</reference>
<accession>A0A4Y2RKP2</accession>
<name>A0A4Y2RKP2_ARAVE</name>